<organism evidence="1 2">
    <name type="scientific">Antarcticirhabdus aurantiaca</name>
    <dbReference type="NCBI Taxonomy" id="2606717"/>
    <lineage>
        <taxon>Bacteria</taxon>
        <taxon>Pseudomonadati</taxon>
        <taxon>Pseudomonadota</taxon>
        <taxon>Alphaproteobacteria</taxon>
        <taxon>Hyphomicrobiales</taxon>
        <taxon>Aurantimonadaceae</taxon>
        <taxon>Antarcticirhabdus</taxon>
    </lineage>
</organism>
<evidence type="ECO:0000313" key="2">
    <source>
        <dbReference type="Proteomes" id="UP001163223"/>
    </source>
</evidence>
<evidence type="ECO:0000313" key="1">
    <source>
        <dbReference type="EMBL" id="WAJ26774.1"/>
    </source>
</evidence>
<name>A0ACD4NJ02_9HYPH</name>
<protein>
    <submittedName>
        <fullName evidence="1">Uncharacterized protein</fullName>
    </submittedName>
</protein>
<sequence length="41" mass="4179">MLDRWATAATMLIVGARPLPAHLGQGSDGSLLAGPPRPLLG</sequence>
<accession>A0ACD4NJ02</accession>
<keyword evidence="2" id="KW-1185">Reference proteome</keyword>
<dbReference type="EMBL" id="CP113520">
    <property type="protein sequence ID" value="WAJ26774.1"/>
    <property type="molecule type" value="Genomic_DNA"/>
</dbReference>
<proteinExistence type="predicted"/>
<gene>
    <name evidence="1" type="ORF">OXU80_18135</name>
</gene>
<reference evidence="1" key="1">
    <citation type="submission" date="2022-11" db="EMBL/GenBank/DDBJ databases">
        <title>beta-Carotene-producing bacterium, Jeongeuplla avenae sp. nov., alleviates the salt stress of Arabidopsis seedlings.</title>
        <authorList>
            <person name="Jiang L."/>
            <person name="Lee J."/>
        </authorList>
    </citation>
    <scope>NUCLEOTIDE SEQUENCE</scope>
    <source>
        <strain evidence="1">DY_R2A_6</strain>
    </source>
</reference>
<dbReference type="Proteomes" id="UP001163223">
    <property type="component" value="Chromosome"/>
</dbReference>